<protein>
    <submittedName>
        <fullName evidence="2">Uncharacterized protein</fullName>
    </submittedName>
</protein>
<dbReference type="AlphaFoldDB" id="A0A9E7ECV2"/>
<reference evidence="2" key="1">
    <citation type="submission" date="2022-05" db="EMBL/GenBank/DDBJ databases">
        <title>The Musa troglodytarum L. genome provides insights into the mechanism of non-climacteric behaviour and enrichment of carotenoids.</title>
        <authorList>
            <person name="Wang J."/>
        </authorList>
    </citation>
    <scope>NUCLEOTIDE SEQUENCE</scope>
    <source>
        <tissue evidence="2">Leaf</tissue>
    </source>
</reference>
<name>A0A9E7ECV2_9LILI</name>
<evidence type="ECO:0000256" key="1">
    <source>
        <dbReference type="SAM" id="MobiDB-lite"/>
    </source>
</evidence>
<sequence>MASSLSLLSPSPPKEVDVEGNLKPNHVVLNPVRLFAENHGASQSRPDDPINIFRGTEQLFCSLLLSL</sequence>
<organism evidence="2 3">
    <name type="scientific">Musa troglodytarum</name>
    <name type="common">fe'i banana</name>
    <dbReference type="NCBI Taxonomy" id="320322"/>
    <lineage>
        <taxon>Eukaryota</taxon>
        <taxon>Viridiplantae</taxon>
        <taxon>Streptophyta</taxon>
        <taxon>Embryophyta</taxon>
        <taxon>Tracheophyta</taxon>
        <taxon>Spermatophyta</taxon>
        <taxon>Magnoliopsida</taxon>
        <taxon>Liliopsida</taxon>
        <taxon>Zingiberales</taxon>
        <taxon>Musaceae</taxon>
        <taxon>Musa</taxon>
    </lineage>
</organism>
<dbReference type="Proteomes" id="UP001055439">
    <property type="component" value="Chromosome 1"/>
</dbReference>
<evidence type="ECO:0000313" key="3">
    <source>
        <dbReference type="Proteomes" id="UP001055439"/>
    </source>
</evidence>
<keyword evidence="3" id="KW-1185">Reference proteome</keyword>
<proteinExistence type="predicted"/>
<dbReference type="EMBL" id="CP097502">
    <property type="protein sequence ID" value="URD74127.1"/>
    <property type="molecule type" value="Genomic_DNA"/>
</dbReference>
<gene>
    <name evidence="2" type="ORF">MUK42_35146</name>
</gene>
<accession>A0A9E7ECV2</accession>
<evidence type="ECO:0000313" key="2">
    <source>
        <dbReference type="EMBL" id="URD74127.1"/>
    </source>
</evidence>
<feature type="region of interest" description="Disordered" evidence="1">
    <location>
        <begin position="1"/>
        <end position="20"/>
    </location>
</feature>